<evidence type="ECO:0000313" key="12">
    <source>
        <dbReference type="EMBL" id="EKE71433.1"/>
    </source>
</evidence>
<dbReference type="InterPro" id="IPR003004">
    <property type="entry name" value="GspF/PilC"/>
</dbReference>
<evidence type="ECO:0000256" key="4">
    <source>
        <dbReference type="ARBA" id="ARBA00022475"/>
    </source>
</evidence>
<dbReference type="OrthoDB" id="9805682at2"/>
<dbReference type="InterPro" id="IPR042094">
    <property type="entry name" value="T2SS_GspF_sf"/>
</dbReference>
<evidence type="ECO:0000256" key="9">
    <source>
        <dbReference type="RuleBase" id="RU003923"/>
    </source>
</evidence>
<accession>K2J898</accession>
<comment type="similarity">
    <text evidence="2 9">Belongs to the GSP F family.</text>
</comment>
<dbReference type="InterPro" id="IPR001992">
    <property type="entry name" value="T2SS_GspF/T4SS_PilC_CS"/>
</dbReference>
<dbReference type="InterPro" id="IPR018076">
    <property type="entry name" value="T2SS_GspF_dom"/>
</dbReference>
<dbReference type="Gene3D" id="1.20.81.30">
    <property type="entry name" value="Type II secretion system (T2SS), domain F"/>
    <property type="match status" value="2"/>
</dbReference>
<feature type="transmembrane region" description="Helical" evidence="10">
    <location>
        <begin position="178"/>
        <end position="201"/>
    </location>
</feature>
<evidence type="ECO:0000256" key="7">
    <source>
        <dbReference type="ARBA" id="ARBA00022989"/>
    </source>
</evidence>
<dbReference type="FunFam" id="1.20.81.30:FF:000001">
    <property type="entry name" value="Type II secretion system protein F"/>
    <property type="match status" value="2"/>
</dbReference>
<keyword evidence="13" id="KW-1185">Reference proteome</keyword>
<evidence type="ECO:0000256" key="8">
    <source>
        <dbReference type="ARBA" id="ARBA00023136"/>
    </source>
</evidence>
<keyword evidence="3 9" id="KW-0813">Transport</keyword>
<organism evidence="12 13">
    <name type="scientific">Gallaecimonas xiamenensis 3-C-1</name>
    <dbReference type="NCBI Taxonomy" id="745411"/>
    <lineage>
        <taxon>Bacteria</taxon>
        <taxon>Pseudomonadati</taxon>
        <taxon>Pseudomonadota</taxon>
        <taxon>Gammaproteobacteria</taxon>
        <taxon>Enterobacterales</taxon>
        <taxon>Gallaecimonadaceae</taxon>
        <taxon>Gallaecimonas</taxon>
    </lineage>
</organism>
<dbReference type="Pfam" id="PF00482">
    <property type="entry name" value="T2SSF"/>
    <property type="match status" value="2"/>
</dbReference>
<dbReference type="STRING" id="745411.B3C1_12394"/>
<dbReference type="EMBL" id="AMRI01000017">
    <property type="protein sequence ID" value="EKE71433.1"/>
    <property type="molecule type" value="Genomic_DNA"/>
</dbReference>
<evidence type="ECO:0000313" key="13">
    <source>
        <dbReference type="Proteomes" id="UP000006755"/>
    </source>
</evidence>
<feature type="domain" description="Type II secretion system protein GspF" evidence="11">
    <location>
        <begin position="283"/>
        <end position="405"/>
    </location>
</feature>
<dbReference type="PANTHER" id="PTHR30012:SF7">
    <property type="entry name" value="PROTEIN TRANSPORT PROTEIN HOFC HOMOLOG"/>
    <property type="match status" value="1"/>
</dbReference>
<evidence type="ECO:0000256" key="2">
    <source>
        <dbReference type="ARBA" id="ARBA00005745"/>
    </source>
</evidence>
<protein>
    <submittedName>
        <fullName evidence="12">Type II secretion system protein</fullName>
    </submittedName>
</protein>
<dbReference type="PATRIC" id="fig|745411.4.peg.2438"/>
<dbReference type="PRINTS" id="PR00812">
    <property type="entry name" value="BCTERIALGSPF"/>
</dbReference>
<keyword evidence="8 10" id="KW-0472">Membrane</keyword>
<comment type="caution">
    <text evidence="12">The sequence shown here is derived from an EMBL/GenBank/DDBJ whole genome shotgun (WGS) entry which is preliminary data.</text>
</comment>
<feature type="domain" description="Type II secretion system protein GspF" evidence="11">
    <location>
        <begin position="80"/>
        <end position="202"/>
    </location>
</feature>
<sequence>MATAAASKRKIEAQKLEIFTWKGLNRRGEKVQGEMTGIRINEIKAQLRAQGITPKEVKRKPKSLFSFGQKIDAADIAAITRQLATMLASGVPLVQSLDIVSKGHKKDAVREMMVKISADVQGGTLLSEALAKYPVYFDSLYRDLVAAGEHSGAMETMFDRIATYKEKQEELKAKIKKALFYPSAIVFVAIVVTAILLIFVVPQFEDIFHSFGAELPAFTQLWISISHAVQNSWYVILAILIAGALLFRSMHRKSQNVRDKTDKFVLRIPIVGPILHKASLARFARTLATTFAAGVPLIEGLASSAGASGNALYRDAILKVRREVETGMQMNVAMRTTQVFPELIIQMVLIGEESGSIDEMMSKVAQIYEREVDDAVDGLMSLLEPAIMIVLGPIIGGLVVAMYLPIFQLGQVVG</sequence>
<evidence type="ECO:0000256" key="10">
    <source>
        <dbReference type="SAM" id="Phobius"/>
    </source>
</evidence>
<evidence type="ECO:0000256" key="5">
    <source>
        <dbReference type="ARBA" id="ARBA00022519"/>
    </source>
</evidence>
<comment type="subcellular location">
    <subcellularLocation>
        <location evidence="1 9">Cell inner membrane</location>
        <topology evidence="1 9">Multi-pass membrane protein</topology>
    </subcellularLocation>
</comment>
<keyword evidence="6 9" id="KW-0812">Transmembrane</keyword>
<name>K2J898_9GAMM</name>
<reference evidence="12 13" key="1">
    <citation type="journal article" date="2012" name="J. Bacteriol.">
        <title>Genome Sequence of Gallaecimonas xiamenensis Type Strain 3-C-1.</title>
        <authorList>
            <person name="Lai Q."/>
            <person name="Wang L."/>
            <person name="Wang W."/>
            <person name="Shao Z."/>
        </authorList>
    </citation>
    <scope>NUCLEOTIDE SEQUENCE [LARGE SCALE GENOMIC DNA]</scope>
    <source>
        <strain evidence="12 13">3-C-1</strain>
    </source>
</reference>
<keyword evidence="5" id="KW-0997">Cell inner membrane</keyword>
<dbReference type="PANTHER" id="PTHR30012">
    <property type="entry name" value="GENERAL SECRETION PATHWAY PROTEIN"/>
    <property type="match status" value="1"/>
</dbReference>
<keyword evidence="7 10" id="KW-1133">Transmembrane helix</keyword>
<keyword evidence="4" id="KW-1003">Cell membrane</keyword>
<evidence type="ECO:0000256" key="6">
    <source>
        <dbReference type="ARBA" id="ARBA00022692"/>
    </source>
</evidence>
<dbReference type="GO" id="GO:0005886">
    <property type="term" value="C:plasma membrane"/>
    <property type="evidence" value="ECO:0007669"/>
    <property type="project" value="UniProtKB-SubCell"/>
</dbReference>
<evidence type="ECO:0000256" key="3">
    <source>
        <dbReference type="ARBA" id="ARBA00022448"/>
    </source>
</evidence>
<gene>
    <name evidence="12" type="ORF">B3C1_12394</name>
</gene>
<evidence type="ECO:0000259" key="11">
    <source>
        <dbReference type="Pfam" id="PF00482"/>
    </source>
</evidence>
<dbReference type="PROSITE" id="PS00874">
    <property type="entry name" value="T2SP_F"/>
    <property type="match status" value="1"/>
</dbReference>
<feature type="transmembrane region" description="Helical" evidence="10">
    <location>
        <begin position="221"/>
        <end position="247"/>
    </location>
</feature>
<dbReference type="Proteomes" id="UP000006755">
    <property type="component" value="Unassembled WGS sequence"/>
</dbReference>
<dbReference type="RefSeq" id="WP_008485200.1">
    <property type="nucleotide sequence ID" value="NZ_AMRI01000017.1"/>
</dbReference>
<dbReference type="eggNOG" id="COG1459">
    <property type="taxonomic scope" value="Bacteria"/>
</dbReference>
<evidence type="ECO:0000256" key="1">
    <source>
        <dbReference type="ARBA" id="ARBA00004429"/>
    </source>
</evidence>
<dbReference type="AlphaFoldDB" id="K2J898"/>
<proteinExistence type="inferred from homology"/>
<dbReference type="GO" id="GO:0015628">
    <property type="term" value="P:protein secretion by the type II secretion system"/>
    <property type="evidence" value="ECO:0007669"/>
    <property type="project" value="TreeGrafter"/>
</dbReference>
<feature type="transmembrane region" description="Helical" evidence="10">
    <location>
        <begin position="386"/>
        <end position="406"/>
    </location>
</feature>